<reference evidence="3 4" key="1">
    <citation type="submission" date="2024-11" db="EMBL/GenBank/DDBJ databases">
        <title>Chromosome-level genome assembly of the freshwater bivalve Anodonta woodiana.</title>
        <authorList>
            <person name="Chen X."/>
        </authorList>
    </citation>
    <scope>NUCLEOTIDE SEQUENCE [LARGE SCALE GENOMIC DNA]</scope>
    <source>
        <strain evidence="3">MN2024</strain>
        <tissue evidence="3">Gills</tissue>
    </source>
</reference>
<feature type="compositionally biased region" description="Polar residues" evidence="1">
    <location>
        <begin position="1117"/>
        <end position="1135"/>
    </location>
</feature>
<name>A0ABD3TJQ0_SINWO</name>
<keyword evidence="2" id="KW-0732">Signal</keyword>
<feature type="chain" id="PRO_5044817107" evidence="2">
    <location>
        <begin position="19"/>
        <end position="1173"/>
    </location>
</feature>
<comment type="caution">
    <text evidence="3">The sequence shown here is derived from an EMBL/GenBank/DDBJ whole genome shotgun (WGS) entry which is preliminary data.</text>
</comment>
<evidence type="ECO:0000313" key="3">
    <source>
        <dbReference type="EMBL" id="KAL3836997.1"/>
    </source>
</evidence>
<protein>
    <submittedName>
        <fullName evidence="3">Uncharacterized protein</fullName>
    </submittedName>
</protein>
<sequence length="1173" mass="129644">MELIWIVCVCLSASVVELSGLLTVNREESKTETLISLSRQELEERKWPETQNIIIVTGIPRQYDSKVSNGAIYHGIRNAMLSPSFSSLTPYTILNTEHYNGIFEAYLNDGKYKWQPDNSDIFGEISRYNETLTEFGDILKPSLAETLYGIYKDIPKIPSWIERNVIQDINSRNNIDVTISDQYQKTSTGGVVQFDKILQSKVIDNQLNFGLPHVTVMNSFPTEWSFGRVLTSTDDNTRGQSQHLYKHTASSSSTFYESPEPMKTYLPILTPYHETMKTDRTTLLYSISDVIPSNRWLFPFEVTNHLQSQDQIYEIFETKKGEIEANLVTGLWQPEATSSIASIKSSTTVIKSQVSSQVLPPPAPETMSAGIHQLGHFLETIIQSSFSYEQYQFMEDTPNLRSSQKPLPIVLFTGQSLPKIQSSMPSFASLSTPRASQADISTSLPPPPPPEIAADGTYLFDLSEDTTKTRFASVEQYQFIENTLTFDSSLNILRNGLSWPETLGSMNIIHSSTTSAQYPSNSAIFPLRHPQTKTNDTHELGHNVLSIISSASPAQFQSNTSILTSWSSFIQNHSIENMPSFWSAQEIFSSNVLETESQPDGQSKMTIINSSSAQAHYQTNTSILVATPLTKIIHGTHILGLSLLTITTSSASLGQYKPMDNDPNIKPFQGTLSDSFFPVIMEPQIPSITIGITTISIHYRSPKERSVLPSHPPETISADTDSFGLSLNISITSMSSFDQYLSIDNTLTLRSSHDNLSTRLFIGQSQPDVQSIFTSINTLSSPIHLTVNTSMLHSSPPAIITAGIINKVESYQETIIPSSFSFGQHKFIEISPALRSTHEPLLNNLFAGVSQTEYGSSMASITPVSAQFPVSTPLLITHPSYTMIAGTQRFVNALKTININSSFFEQYQSIGNKPIFMPSLLESMTTSAHTLELFLMTMITSSLSLGDYQCTENVISLRPLQETLSTFLEVDIQSSVTSFLTPSMFEGNTTLLPLKTTLGRISPSGPSPSILVTGSHQSPSPTHVLARIEASTLVSMEIISNVSVSNTTRLSTLESHSNTIQQYYFIYPSTGPIQSTLKDIRDNLPQSSASSFPSRPIVLPSATSTEYKASEERMDRSSTTTHATSEVTHRPSTTPISGLKTMLEKLCAQVCKLPFPPPKSCHCNQGTKFGSWS</sequence>
<keyword evidence="4" id="KW-1185">Reference proteome</keyword>
<organism evidence="3 4">
    <name type="scientific">Sinanodonta woodiana</name>
    <name type="common">Chinese pond mussel</name>
    <name type="synonym">Anodonta woodiana</name>
    <dbReference type="NCBI Taxonomy" id="1069815"/>
    <lineage>
        <taxon>Eukaryota</taxon>
        <taxon>Metazoa</taxon>
        <taxon>Spiralia</taxon>
        <taxon>Lophotrochozoa</taxon>
        <taxon>Mollusca</taxon>
        <taxon>Bivalvia</taxon>
        <taxon>Autobranchia</taxon>
        <taxon>Heteroconchia</taxon>
        <taxon>Palaeoheterodonta</taxon>
        <taxon>Unionida</taxon>
        <taxon>Unionoidea</taxon>
        <taxon>Unionidae</taxon>
        <taxon>Unioninae</taxon>
        <taxon>Sinanodonta</taxon>
    </lineage>
</organism>
<dbReference type="Proteomes" id="UP001634394">
    <property type="component" value="Unassembled WGS sequence"/>
</dbReference>
<dbReference type="AlphaFoldDB" id="A0ABD3TJQ0"/>
<evidence type="ECO:0000313" key="4">
    <source>
        <dbReference type="Proteomes" id="UP001634394"/>
    </source>
</evidence>
<evidence type="ECO:0000256" key="2">
    <source>
        <dbReference type="SAM" id="SignalP"/>
    </source>
</evidence>
<feature type="signal peptide" evidence="2">
    <location>
        <begin position="1"/>
        <end position="18"/>
    </location>
</feature>
<gene>
    <name evidence="3" type="ORF">ACJMK2_022390</name>
</gene>
<dbReference type="EMBL" id="JBJQND010000018">
    <property type="protein sequence ID" value="KAL3836997.1"/>
    <property type="molecule type" value="Genomic_DNA"/>
</dbReference>
<accession>A0ABD3TJQ0</accession>
<evidence type="ECO:0000256" key="1">
    <source>
        <dbReference type="SAM" id="MobiDB-lite"/>
    </source>
</evidence>
<feature type="region of interest" description="Disordered" evidence="1">
    <location>
        <begin position="1100"/>
        <end position="1135"/>
    </location>
</feature>
<proteinExistence type="predicted"/>